<dbReference type="RefSeq" id="XP_013332629.1">
    <property type="nucleotide sequence ID" value="XM_013477175.1"/>
</dbReference>
<proteinExistence type="predicted"/>
<name>U6M0J3_EIMMA</name>
<evidence type="ECO:0000256" key="1">
    <source>
        <dbReference type="SAM" id="MobiDB-lite"/>
    </source>
</evidence>
<accession>U6M0J3</accession>
<feature type="compositionally biased region" description="Gly residues" evidence="1">
    <location>
        <begin position="51"/>
        <end position="78"/>
    </location>
</feature>
<dbReference type="Proteomes" id="UP000030763">
    <property type="component" value="Unassembled WGS sequence"/>
</dbReference>
<dbReference type="EMBL" id="HG718752">
    <property type="protein sequence ID" value="CDJ55979.1"/>
    <property type="molecule type" value="Genomic_DNA"/>
</dbReference>
<organism evidence="2 3">
    <name type="scientific">Eimeria maxima</name>
    <name type="common">Coccidian parasite</name>
    <dbReference type="NCBI Taxonomy" id="5804"/>
    <lineage>
        <taxon>Eukaryota</taxon>
        <taxon>Sar</taxon>
        <taxon>Alveolata</taxon>
        <taxon>Apicomplexa</taxon>
        <taxon>Conoidasida</taxon>
        <taxon>Coccidia</taxon>
        <taxon>Eucoccidiorida</taxon>
        <taxon>Eimeriorina</taxon>
        <taxon>Eimeriidae</taxon>
        <taxon>Eimeria</taxon>
    </lineage>
</organism>
<evidence type="ECO:0000313" key="3">
    <source>
        <dbReference type="Proteomes" id="UP000030763"/>
    </source>
</evidence>
<feature type="region of interest" description="Disordered" evidence="1">
    <location>
        <begin position="24"/>
        <end position="83"/>
    </location>
</feature>
<keyword evidence="3" id="KW-1185">Reference proteome</keyword>
<reference evidence="2" key="2">
    <citation type="submission" date="2013-10" db="EMBL/GenBank/DDBJ databases">
        <authorList>
            <person name="Aslett M."/>
        </authorList>
    </citation>
    <scope>NUCLEOTIDE SEQUENCE [LARGE SCALE GENOMIC DNA]</scope>
    <source>
        <strain evidence="2">Weybridge</strain>
    </source>
</reference>
<evidence type="ECO:0000313" key="2">
    <source>
        <dbReference type="EMBL" id="CDJ55979.1"/>
    </source>
</evidence>
<dbReference type="AlphaFoldDB" id="U6M0J3"/>
<dbReference type="GeneID" id="25338694"/>
<gene>
    <name evidence="2" type="ORF">EMWEY_00047080</name>
</gene>
<protein>
    <submittedName>
        <fullName evidence="2">Uncharacterized protein</fullName>
    </submittedName>
</protein>
<reference evidence="2" key="1">
    <citation type="submission" date="2013-10" db="EMBL/GenBank/DDBJ databases">
        <title>Genomic analysis of the causative agents of coccidiosis in chickens.</title>
        <authorList>
            <person name="Reid A.J."/>
            <person name="Blake D."/>
            <person name="Billington K."/>
            <person name="Browne H."/>
            <person name="Dunn M."/>
            <person name="Hung S."/>
            <person name="Kawahara F."/>
            <person name="Miranda-Saavedra D."/>
            <person name="Mourier T."/>
            <person name="Nagra H."/>
            <person name="Otto T.D."/>
            <person name="Rawlings N."/>
            <person name="Sanchez A."/>
            <person name="Sanders M."/>
            <person name="Subramaniam C."/>
            <person name="Tay Y."/>
            <person name="Dear P."/>
            <person name="Doerig C."/>
            <person name="Gruber A."/>
            <person name="Parkinson J."/>
            <person name="Shirley M."/>
            <person name="Wan K.L."/>
            <person name="Berriman M."/>
            <person name="Tomley F."/>
            <person name="Pain A."/>
        </authorList>
    </citation>
    <scope>NUCLEOTIDE SEQUENCE [LARGE SCALE GENOMIC DNA]</scope>
    <source>
        <strain evidence="2">Weybridge</strain>
    </source>
</reference>
<sequence length="289" mass="31129">MNAYFLTWRGEKGRVGGLSTAVSPTGIGGVRPGSGSSHVPLGPSSSDLRGGRGGDIGSGGGDGGVGNLHHLGGGGRGGRSAPADPAKAVWHSLGLPHFRSSKVQDVLEYWHIEASGNLLDSFHLQELLRSYLTVLDWAGRGSHGTDIETRKTKAVHTLGVYYVLRGRLLQLSSLVRESSKFFCKELTKRHNFTAQMARVLMPFSRLARYSLDSLEYLLEYYKELTAAIIGSVVYPLLVTRTYSRLHRSLQTAGQFFAACVHAHKIGVSLQHEIAEIRGLGGVVLPAPSA</sequence>
<dbReference type="OrthoDB" id="347548at2759"/>
<dbReference type="VEuPathDB" id="ToxoDB:EMWEY_00047080"/>